<comment type="subcellular location">
    <subcellularLocation>
        <location evidence="3 16">Cytoplasm</location>
    </subcellularLocation>
</comment>
<feature type="binding site" evidence="16">
    <location>
        <begin position="102"/>
        <end position="105"/>
    </location>
    <ligand>
        <name>substrate</name>
    </ligand>
</feature>
<dbReference type="SUPFAM" id="SSF53067">
    <property type="entry name" value="Actin-like ATPase domain"/>
    <property type="match status" value="2"/>
</dbReference>
<evidence type="ECO:0000256" key="3">
    <source>
        <dbReference type="ARBA" id="ARBA00004496"/>
    </source>
</evidence>
<dbReference type="PANTHER" id="PTHR34265:SF1">
    <property type="entry name" value="TYPE III PANTOTHENATE KINASE"/>
    <property type="match status" value="1"/>
</dbReference>
<comment type="function">
    <text evidence="16">Catalyzes the phosphorylation of pantothenate (Pan), the first step in CoA biosynthesis.</text>
</comment>
<keyword evidence="8 16" id="KW-0808">Transferase</keyword>
<feature type="binding site" evidence="16">
    <location>
        <begin position="9"/>
        <end position="16"/>
    </location>
    <ligand>
        <name>ATP</name>
        <dbReference type="ChEBI" id="CHEBI:30616"/>
    </ligand>
</feature>
<evidence type="ECO:0000256" key="13">
    <source>
        <dbReference type="ARBA" id="ARBA00022993"/>
    </source>
</evidence>
<evidence type="ECO:0000256" key="6">
    <source>
        <dbReference type="ARBA" id="ARBA00012102"/>
    </source>
</evidence>
<dbReference type="EMBL" id="CP106753">
    <property type="protein sequence ID" value="UXY15319.1"/>
    <property type="molecule type" value="Genomic_DNA"/>
</dbReference>
<comment type="catalytic activity">
    <reaction evidence="1 16">
        <text>(R)-pantothenate + ATP = (R)-4'-phosphopantothenate + ADP + H(+)</text>
        <dbReference type="Rhea" id="RHEA:16373"/>
        <dbReference type="ChEBI" id="CHEBI:10986"/>
        <dbReference type="ChEBI" id="CHEBI:15378"/>
        <dbReference type="ChEBI" id="CHEBI:29032"/>
        <dbReference type="ChEBI" id="CHEBI:30616"/>
        <dbReference type="ChEBI" id="CHEBI:456216"/>
        <dbReference type="EC" id="2.7.1.33"/>
    </reaction>
</comment>
<keyword evidence="7 16" id="KW-0963">Cytoplasm</keyword>
<dbReference type="Proteomes" id="UP001061302">
    <property type="component" value="Chromosome"/>
</dbReference>
<comment type="cofactor">
    <cofactor evidence="2">
        <name>K(+)</name>
        <dbReference type="ChEBI" id="CHEBI:29103"/>
    </cofactor>
</comment>
<name>A0ABY6DLV1_9NEIS</name>
<dbReference type="InterPro" id="IPR043129">
    <property type="entry name" value="ATPase_NBD"/>
</dbReference>
<dbReference type="Gene3D" id="3.30.420.40">
    <property type="match status" value="2"/>
</dbReference>
<comment type="cofactor">
    <cofactor evidence="16">
        <name>NH4(+)</name>
        <dbReference type="ChEBI" id="CHEBI:28938"/>
    </cofactor>
    <cofactor evidence="16">
        <name>K(+)</name>
        <dbReference type="ChEBI" id="CHEBI:29103"/>
    </cofactor>
    <text evidence="16">A monovalent cation. Ammonium or potassium.</text>
</comment>
<evidence type="ECO:0000256" key="14">
    <source>
        <dbReference type="ARBA" id="ARBA00038036"/>
    </source>
</evidence>
<proteinExistence type="inferred from homology"/>
<evidence type="ECO:0000256" key="11">
    <source>
        <dbReference type="ARBA" id="ARBA00022840"/>
    </source>
</evidence>
<evidence type="ECO:0000256" key="2">
    <source>
        <dbReference type="ARBA" id="ARBA00001958"/>
    </source>
</evidence>
<dbReference type="RefSeq" id="WP_263124725.1">
    <property type="nucleotide sequence ID" value="NZ_CP106753.1"/>
</dbReference>
<evidence type="ECO:0000256" key="10">
    <source>
        <dbReference type="ARBA" id="ARBA00022777"/>
    </source>
</evidence>
<keyword evidence="12 16" id="KW-0630">Potassium</keyword>
<organism evidence="17 18">
    <name type="scientific">Chitiniphilus purpureus</name>
    <dbReference type="NCBI Taxonomy" id="2981137"/>
    <lineage>
        <taxon>Bacteria</taxon>
        <taxon>Pseudomonadati</taxon>
        <taxon>Pseudomonadota</taxon>
        <taxon>Betaproteobacteria</taxon>
        <taxon>Neisseriales</taxon>
        <taxon>Chitinibacteraceae</taxon>
        <taxon>Chitiniphilus</taxon>
    </lineage>
</organism>
<sequence length="251" mass="26353">MNGVHLLLDLGNTRLKWVAAAGPRQWLEQGEVPMTALDGLAHAWQTLPPPEAIHGCCVGDETRRAALDALCLRLWQRPAVWLAVTRSALGVTNRYRHLEQQGPDRWAAVLGAHALHPGHALVVAGAGTALTVDSLAADGTFLGGMILPGYRMMKAALAAGTARLPLAEGHFHHFPTSTDDAIETGVLTALAASITTAFDRLVARGEEPLVLLSGGDAPRLAERLDLPVSLTPNLVLHGLAALAYAPGGSAP</sequence>
<comment type="similarity">
    <text evidence="14 16">Belongs to the type III pantothenate kinase family.</text>
</comment>
<evidence type="ECO:0000256" key="5">
    <source>
        <dbReference type="ARBA" id="ARBA00011738"/>
    </source>
</evidence>
<keyword evidence="13 16" id="KW-0173">Coenzyme A biosynthesis</keyword>
<evidence type="ECO:0000256" key="12">
    <source>
        <dbReference type="ARBA" id="ARBA00022958"/>
    </source>
</evidence>
<evidence type="ECO:0000256" key="4">
    <source>
        <dbReference type="ARBA" id="ARBA00005225"/>
    </source>
</evidence>
<evidence type="ECO:0000313" key="18">
    <source>
        <dbReference type="Proteomes" id="UP001061302"/>
    </source>
</evidence>
<evidence type="ECO:0000256" key="7">
    <source>
        <dbReference type="ARBA" id="ARBA00022490"/>
    </source>
</evidence>
<dbReference type="InterPro" id="IPR004619">
    <property type="entry name" value="Type_III_PanK"/>
</dbReference>
<comment type="caution">
    <text evidence="16">Lacks conserved residue(s) required for the propagation of feature annotation.</text>
</comment>
<feature type="binding site" evidence="16">
    <location>
        <position position="95"/>
    </location>
    <ligand>
        <name>substrate</name>
    </ligand>
</feature>
<dbReference type="GO" id="GO:0004594">
    <property type="term" value="F:pantothenate kinase activity"/>
    <property type="evidence" value="ECO:0007669"/>
    <property type="project" value="UniProtKB-EC"/>
</dbReference>
<keyword evidence="11 16" id="KW-0067">ATP-binding</keyword>
<comment type="subunit">
    <text evidence="5 16">Homodimer.</text>
</comment>
<feature type="binding site" evidence="16">
    <location>
        <position position="178"/>
    </location>
    <ligand>
        <name>substrate</name>
    </ligand>
</feature>
<keyword evidence="10 16" id="KW-0418">Kinase</keyword>
<dbReference type="Pfam" id="PF03309">
    <property type="entry name" value="Pan_kinase"/>
    <property type="match status" value="1"/>
</dbReference>
<protein>
    <recommendedName>
        <fullName evidence="15 16">Type III pantothenate kinase</fullName>
        <ecNumber evidence="6 16">2.7.1.33</ecNumber>
    </recommendedName>
    <alternativeName>
        <fullName evidence="16">PanK-III</fullName>
    </alternativeName>
    <alternativeName>
        <fullName evidence="16">Pantothenic acid kinase</fullName>
    </alternativeName>
</protein>
<keyword evidence="9 16" id="KW-0547">Nucleotide-binding</keyword>
<feature type="active site" description="Proton acceptor" evidence="16">
    <location>
        <position position="104"/>
    </location>
</feature>
<evidence type="ECO:0000256" key="15">
    <source>
        <dbReference type="ARBA" id="ARBA00040883"/>
    </source>
</evidence>
<feature type="binding site" evidence="16">
    <location>
        <position position="128"/>
    </location>
    <ligand>
        <name>ATP</name>
        <dbReference type="ChEBI" id="CHEBI:30616"/>
    </ligand>
</feature>
<dbReference type="CDD" id="cd24015">
    <property type="entry name" value="ASKHA_NBD_PanK-III"/>
    <property type="match status" value="1"/>
</dbReference>
<gene>
    <name evidence="16" type="primary">coaX</name>
    <name evidence="17" type="ORF">N8I74_18700</name>
</gene>
<evidence type="ECO:0000313" key="17">
    <source>
        <dbReference type="EMBL" id="UXY15319.1"/>
    </source>
</evidence>
<dbReference type="EC" id="2.7.1.33" evidence="6 16"/>
<dbReference type="NCBIfam" id="TIGR00671">
    <property type="entry name" value="baf"/>
    <property type="match status" value="1"/>
</dbReference>
<accession>A0ABY6DLV1</accession>
<evidence type="ECO:0000256" key="16">
    <source>
        <dbReference type="HAMAP-Rule" id="MF_01274"/>
    </source>
</evidence>
<evidence type="ECO:0000256" key="9">
    <source>
        <dbReference type="ARBA" id="ARBA00022741"/>
    </source>
</evidence>
<evidence type="ECO:0000256" key="1">
    <source>
        <dbReference type="ARBA" id="ARBA00001206"/>
    </source>
</evidence>
<dbReference type="HAMAP" id="MF_01274">
    <property type="entry name" value="Pantothen_kinase_3"/>
    <property type="match status" value="1"/>
</dbReference>
<reference evidence="17" key="1">
    <citation type="submission" date="2022-10" db="EMBL/GenBank/DDBJ databases">
        <title>Chitiniphilus purpureus sp. nov., a novel chitin-degrading bacterium isolated from crawfish pond sediment.</title>
        <authorList>
            <person name="Li K."/>
        </authorList>
    </citation>
    <scope>NUCLEOTIDE SEQUENCE</scope>
    <source>
        <strain evidence="17">CD1</strain>
    </source>
</reference>
<keyword evidence="18" id="KW-1185">Reference proteome</keyword>
<dbReference type="PANTHER" id="PTHR34265">
    <property type="entry name" value="TYPE III PANTOTHENATE KINASE"/>
    <property type="match status" value="1"/>
</dbReference>
<evidence type="ECO:0000256" key="8">
    <source>
        <dbReference type="ARBA" id="ARBA00022679"/>
    </source>
</evidence>
<comment type="pathway">
    <text evidence="4 16">Cofactor biosynthesis; coenzyme A biosynthesis; CoA from (R)-pantothenate: step 1/5.</text>
</comment>